<dbReference type="InterPro" id="IPR019758">
    <property type="entry name" value="Pept_S26A_signal_pept_1_CS"/>
</dbReference>
<dbReference type="InterPro" id="IPR019756">
    <property type="entry name" value="Pept_S26A_signal_pept_1_Ser-AS"/>
</dbReference>
<feature type="active site" evidence="7">
    <location>
        <position position="41"/>
    </location>
</feature>
<proteinExistence type="inferred from homology"/>
<feature type="domain" description="Peptidase S26" evidence="10">
    <location>
        <begin position="11"/>
        <end position="169"/>
    </location>
</feature>
<dbReference type="Gene3D" id="2.10.109.10">
    <property type="entry name" value="Umud Fragment, subunit A"/>
    <property type="match status" value="1"/>
</dbReference>
<dbReference type="PANTHER" id="PTHR43390">
    <property type="entry name" value="SIGNAL PEPTIDASE I"/>
    <property type="match status" value="1"/>
</dbReference>
<evidence type="ECO:0000256" key="5">
    <source>
        <dbReference type="ARBA" id="ARBA00022670"/>
    </source>
</evidence>
<evidence type="ECO:0000256" key="6">
    <source>
        <dbReference type="ARBA" id="ARBA00022801"/>
    </source>
</evidence>
<sequence length="178" mass="20478">MKNKKLKKNIWEYGKAIGIGLCIALFIRTFFFSMHVVSGESMEPTLQNGNFLAVNKFQSVEEKLERFDVIVHEREDGDYNVKRVVGIPGDTIEYRDNVLYVNGEATEEPYLKEDEVTANFTLMEKTGENHVPEGHVFVVGDNRNYSTDSRVYGFVKMEQIVGEVDLRLWPLTKISTKF</sequence>
<dbReference type="GO" id="GO:0009003">
    <property type="term" value="F:signal peptidase activity"/>
    <property type="evidence" value="ECO:0007669"/>
    <property type="project" value="UniProtKB-EC"/>
</dbReference>
<comment type="caution">
    <text evidence="11">The sequence shown here is derived from an EMBL/GenBank/DDBJ whole genome shotgun (WGS) entry which is preliminary data.</text>
</comment>
<dbReference type="PROSITE" id="PS00760">
    <property type="entry name" value="SPASE_I_2"/>
    <property type="match status" value="1"/>
</dbReference>
<dbReference type="GO" id="GO:0006465">
    <property type="term" value="P:signal peptide processing"/>
    <property type="evidence" value="ECO:0007669"/>
    <property type="project" value="InterPro"/>
</dbReference>
<comment type="subcellular location">
    <subcellularLocation>
        <location evidence="2">Cell membrane</location>
        <topology evidence="2">Single-pass type II membrane protein</topology>
    </subcellularLocation>
    <subcellularLocation>
        <location evidence="9">Membrane</location>
        <topology evidence="9">Single-pass type II membrane protein</topology>
    </subcellularLocation>
</comment>
<organism evidence="11 12">
    <name type="scientific">Priestia taiwanensis</name>
    <dbReference type="NCBI Taxonomy" id="1347902"/>
    <lineage>
        <taxon>Bacteria</taxon>
        <taxon>Bacillati</taxon>
        <taxon>Bacillota</taxon>
        <taxon>Bacilli</taxon>
        <taxon>Bacillales</taxon>
        <taxon>Bacillaceae</taxon>
        <taxon>Priestia</taxon>
    </lineage>
</organism>
<dbReference type="PANTHER" id="PTHR43390:SF1">
    <property type="entry name" value="CHLOROPLAST PROCESSING PEPTIDASE"/>
    <property type="match status" value="1"/>
</dbReference>
<reference evidence="11" key="1">
    <citation type="journal article" date="2014" name="Int. J. Syst. Evol. Microbiol.">
        <title>Complete genome sequence of Corynebacterium casei LMG S-19264T (=DSM 44701T), isolated from a smear-ripened cheese.</title>
        <authorList>
            <consortium name="US DOE Joint Genome Institute (JGI-PGF)"/>
            <person name="Walter F."/>
            <person name="Albersmeier A."/>
            <person name="Kalinowski J."/>
            <person name="Ruckert C."/>
        </authorList>
    </citation>
    <scope>NUCLEOTIDE SEQUENCE</scope>
    <source>
        <strain evidence="11">CGMCC 1.12698</strain>
    </source>
</reference>
<dbReference type="CDD" id="cd06530">
    <property type="entry name" value="S26_SPase_I"/>
    <property type="match status" value="1"/>
</dbReference>
<name>A0A917AUZ5_9BACI</name>
<dbReference type="GO" id="GO:0005886">
    <property type="term" value="C:plasma membrane"/>
    <property type="evidence" value="ECO:0007669"/>
    <property type="project" value="UniProtKB-SubCell"/>
</dbReference>
<dbReference type="Proteomes" id="UP000605259">
    <property type="component" value="Unassembled WGS sequence"/>
</dbReference>
<evidence type="ECO:0000256" key="8">
    <source>
        <dbReference type="RuleBase" id="RU003993"/>
    </source>
</evidence>
<evidence type="ECO:0000313" key="11">
    <source>
        <dbReference type="EMBL" id="GGE72653.1"/>
    </source>
</evidence>
<dbReference type="SUPFAM" id="SSF51306">
    <property type="entry name" value="LexA/Signal peptidase"/>
    <property type="match status" value="1"/>
</dbReference>
<dbReference type="GO" id="GO:0004252">
    <property type="term" value="F:serine-type endopeptidase activity"/>
    <property type="evidence" value="ECO:0007669"/>
    <property type="project" value="InterPro"/>
</dbReference>
<evidence type="ECO:0000256" key="9">
    <source>
        <dbReference type="RuleBase" id="RU362042"/>
    </source>
</evidence>
<dbReference type="PROSITE" id="PS00501">
    <property type="entry name" value="SPASE_I_1"/>
    <property type="match status" value="1"/>
</dbReference>
<accession>A0A917AUZ5</accession>
<reference evidence="11" key="2">
    <citation type="submission" date="2020-09" db="EMBL/GenBank/DDBJ databases">
        <authorList>
            <person name="Sun Q."/>
            <person name="Zhou Y."/>
        </authorList>
    </citation>
    <scope>NUCLEOTIDE SEQUENCE</scope>
    <source>
        <strain evidence="11">CGMCC 1.12698</strain>
    </source>
</reference>
<comment type="catalytic activity">
    <reaction evidence="1 8">
        <text>Cleavage of hydrophobic, N-terminal signal or leader sequences from secreted and periplasmic proteins.</text>
        <dbReference type="EC" id="3.4.21.89"/>
    </reaction>
</comment>
<comment type="similarity">
    <text evidence="3 9">Belongs to the peptidase S26 family.</text>
</comment>
<dbReference type="Pfam" id="PF10502">
    <property type="entry name" value="Peptidase_S26"/>
    <property type="match status" value="1"/>
</dbReference>
<dbReference type="InterPro" id="IPR019757">
    <property type="entry name" value="Pept_S26A_signal_pept_1_Lys-AS"/>
</dbReference>
<evidence type="ECO:0000313" key="12">
    <source>
        <dbReference type="Proteomes" id="UP000605259"/>
    </source>
</evidence>
<evidence type="ECO:0000256" key="7">
    <source>
        <dbReference type="PIRSR" id="PIRSR600223-1"/>
    </source>
</evidence>
<keyword evidence="6 8" id="KW-0378">Hydrolase</keyword>
<keyword evidence="12" id="KW-1185">Reference proteome</keyword>
<feature type="active site" evidence="7">
    <location>
        <position position="82"/>
    </location>
</feature>
<evidence type="ECO:0000259" key="10">
    <source>
        <dbReference type="Pfam" id="PF10502"/>
    </source>
</evidence>
<dbReference type="PRINTS" id="PR00727">
    <property type="entry name" value="LEADERPTASE"/>
</dbReference>
<gene>
    <name evidence="11" type="primary">sipT</name>
    <name evidence="11" type="ORF">GCM10007140_23210</name>
</gene>
<dbReference type="AlphaFoldDB" id="A0A917AUZ5"/>
<dbReference type="EMBL" id="BMFK01000001">
    <property type="protein sequence ID" value="GGE72653.1"/>
    <property type="molecule type" value="Genomic_DNA"/>
</dbReference>
<dbReference type="InterPro" id="IPR036286">
    <property type="entry name" value="LexA/Signal_pep-like_sf"/>
</dbReference>
<evidence type="ECO:0000256" key="1">
    <source>
        <dbReference type="ARBA" id="ARBA00000677"/>
    </source>
</evidence>
<evidence type="ECO:0000256" key="3">
    <source>
        <dbReference type="ARBA" id="ARBA00009370"/>
    </source>
</evidence>
<dbReference type="NCBIfam" id="TIGR02227">
    <property type="entry name" value="sigpep_I_bact"/>
    <property type="match status" value="1"/>
</dbReference>
<evidence type="ECO:0000256" key="4">
    <source>
        <dbReference type="ARBA" id="ARBA00013208"/>
    </source>
</evidence>
<keyword evidence="5 8" id="KW-0645">Protease</keyword>
<protein>
    <recommendedName>
        <fullName evidence="4 8">Signal peptidase I</fullName>
        <ecNumber evidence="4 8">3.4.21.89</ecNumber>
    </recommendedName>
</protein>
<dbReference type="PROSITE" id="PS00761">
    <property type="entry name" value="SPASE_I_3"/>
    <property type="match status" value="1"/>
</dbReference>
<evidence type="ECO:0000256" key="2">
    <source>
        <dbReference type="ARBA" id="ARBA00004401"/>
    </source>
</evidence>
<dbReference type="EC" id="3.4.21.89" evidence="4 8"/>
<dbReference type="InterPro" id="IPR000223">
    <property type="entry name" value="Pept_S26A_signal_pept_1"/>
</dbReference>
<dbReference type="RefSeq" id="WP_188388499.1">
    <property type="nucleotide sequence ID" value="NZ_BMFK01000001.1"/>
</dbReference>
<dbReference type="InterPro" id="IPR019533">
    <property type="entry name" value="Peptidase_S26"/>
</dbReference>